<dbReference type="InterPro" id="IPR001254">
    <property type="entry name" value="Trypsin_dom"/>
</dbReference>
<evidence type="ECO:0000313" key="2">
    <source>
        <dbReference type="EMBL" id="JAN86105.1"/>
    </source>
</evidence>
<protein>
    <submittedName>
        <fullName evidence="2">Chymotrypsin proteinase 6E</fullName>
    </submittedName>
</protein>
<dbReference type="PANTHER" id="PTHR24250">
    <property type="entry name" value="CHYMOTRYPSIN-RELATED"/>
    <property type="match status" value="1"/>
</dbReference>
<dbReference type="EMBL" id="GDIQ01008632">
    <property type="protein sequence ID" value="JAN86105.1"/>
    <property type="molecule type" value="Transcribed_RNA"/>
</dbReference>
<reference evidence="2" key="1">
    <citation type="submission" date="2015-10" db="EMBL/GenBank/DDBJ databases">
        <title>EvidentialGene: Evidence-directed Construction of Complete mRNA Transcriptomes without Genomes.</title>
        <authorList>
            <person name="Gilbert D.G."/>
        </authorList>
    </citation>
    <scope>NUCLEOTIDE SEQUENCE</scope>
</reference>
<proteinExistence type="predicted"/>
<name>A0A0P6I6S9_9CRUS</name>
<evidence type="ECO:0000256" key="1">
    <source>
        <dbReference type="ARBA" id="ARBA00023157"/>
    </source>
</evidence>
<sequence>MKKMTMKSWTLILAMAVLSQATEIPRNLRPRSELFPRAPVPQGPGHIVVTEPAAPVDMRGFCGQRKFDSSRIVGGVEAVPHEFPWQVAVTIDAGSFCGGTLISPDWVMTAAYCVDGARQLSLLLGAHDRTVAEASQLTIETTEYGTYPNWNPATLANNIALIRLPTPVTFTPEIAPICIAPSTEPDHAGDALLVSGWGLTIDDIYQPFSPILMKVTAPGMQTSTCAASYIGNIITDKILCIDTNGGHGSCNGDWGGPLSFDSNGVYNQVGVFSFSSASGCTAGYPAAFTRVSSYAQWISLVTGLVI</sequence>
<accession>A0A0P6I6S9</accession>
<dbReference type="InterPro" id="IPR043504">
    <property type="entry name" value="Peptidase_S1_PA_chymotrypsin"/>
</dbReference>
<dbReference type="PRINTS" id="PR00722">
    <property type="entry name" value="CHYMOTRYPSIN"/>
</dbReference>
<dbReference type="SUPFAM" id="SSF50494">
    <property type="entry name" value="Trypsin-like serine proteases"/>
    <property type="match status" value="1"/>
</dbReference>
<dbReference type="InterPro" id="IPR001314">
    <property type="entry name" value="Peptidase_S1A"/>
</dbReference>
<dbReference type="PANTHER" id="PTHR24250:SF50">
    <property type="entry name" value="PEPTIDASE S1 DOMAIN-CONTAINING PROTEIN"/>
    <property type="match status" value="1"/>
</dbReference>
<keyword evidence="1" id="KW-1015">Disulfide bond</keyword>
<dbReference type="PROSITE" id="PS50240">
    <property type="entry name" value="TRYPSIN_DOM"/>
    <property type="match status" value="1"/>
</dbReference>
<dbReference type="CDD" id="cd00190">
    <property type="entry name" value="Tryp_SPc"/>
    <property type="match status" value="1"/>
</dbReference>
<dbReference type="OrthoDB" id="5565075at2759"/>
<dbReference type="Gene3D" id="2.40.10.10">
    <property type="entry name" value="Trypsin-like serine proteases"/>
    <property type="match status" value="1"/>
</dbReference>
<dbReference type="GO" id="GO:0004252">
    <property type="term" value="F:serine-type endopeptidase activity"/>
    <property type="evidence" value="ECO:0007669"/>
    <property type="project" value="InterPro"/>
</dbReference>
<dbReference type="SMART" id="SM00020">
    <property type="entry name" value="Tryp_SPc"/>
    <property type="match status" value="1"/>
</dbReference>
<dbReference type="GO" id="GO:0006508">
    <property type="term" value="P:proteolysis"/>
    <property type="evidence" value="ECO:0007669"/>
    <property type="project" value="InterPro"/>
</dbReference>
<organism evidence="2">
    <name type="scientific">Daphnia magna</name>
    <dbReference type="NCBI Taxonomy" id="35525"/>
    <lineage>
        <taxon>Eukaryota</taxon>
        <taxon>Metazoa</taxon>
        <taxon>Ecdysozoa</taxon>
        <taxon>Arthropoda</taxon>
        <taxon>Crustacea</taxon>
        <taxon>Branchiopoda</taxon>
        <taxon>Diplostraca</taxon>
        <taxon>Cladocera</taxon>
        <taxon>Anomopoda</taxon>
        <taxon>Daphniidae</taxon>
        <taxon>Daphnia</taxon>
    </lineage>
</organism>
<dbReference type="Pfam" id="PF00089">
    <property type="entry name" value="Trypsin"/>
    <property type="match status" value="1"/>
</dbReference>
<dbReference type="InterPro" id="IPR009003">
    <property type="entry name" value="Peptidase_S1_PA"/>
</dbReference>
<dbReference type="AlphaFoldDB" id="A0A0P6I6S9"/>
<dbReference type="FunFam" id="2.40.10.10:FF:000166">
    <property type="entry name" value="Trypsin"/>
    <property type="match status" value="1"/>
</dbReference>